<dbReference type="Pfam" id="PF01721">
    <property type="entry name" value="Bacteriocin_II"/>
    <property type="match status" value="1"/>
</dbReference>
<gene>
    <name evidence="9" type="primary">LccA</name>
    <name evidence="8" type="synonym">lcnB</name>
</gene>
<keyword evidence="5" id="KW-0044">Antibiotic</keyword>
<evidence type="ECO:0000256" key="7">
    <source>
        <dbReference type="ARBA" id="ARBA00023157"/>
    </source>
</evidence>
<dbReference type="SMR" id="D7UPI7"/>
<dbReference type="InterPro" id="IPR002633">
    <property type="entry name" value="Bacteriocin_IIa"/>
</dbReference>
<keyword evidence="7" id="KW-1015">Disulfide bond</keyword>
<evidence type="ECO:0000256" key="1">
    <source>
        <dbReference type="ARBA" id="ARBA00004613"/>
    </source>
</evidence>
<keyword evidence="4" id="KW-0929">Antimicrobial</keyword>
<sequence>MNNMKSADNYQQLDNNALEQVVGGKYYGNGVHCTKSGCSVNWGEAFSAGVHRLANGGNGFW</sequence>
<evidence type="ECO:0000256" key="5">
    <source>
        <dbReference type="ARBA" id="ARBA00023022"/>
    </source>
</evidence>
<dbReference type="InterPro" id="IPR023388">
    <property type="entry name" value="Bacteriocin_IIa_dom_sf"/>
</dbReference>
<keyword evidence="6" id="KW-0078">Bacteriocin</keyword>
<accession>D7UPI7</accession>
<evidence type="ECO:0000256" key="4">
    <source>
        <dbReference type="ARBA" id="ARBA00022529"/>
    </source>
</evidence>
<proteinExistence type="inferred from homology"/>
<dbReference type="PROSITE" id="PS60030">
    <property type="entry name" value="BACTERIOCIN_IIA"/>
    <property type="match status" value="1"/>
</dbReference>
<keyword evidence="3" id="KW-0964">Secreted</keyword>
<evidence type="ECO:0000313" key="9">
    <source>
        <dbReference type="EMBL" id="BAJ10057.1"/>
    </source>
</evidence>
<evidence type="ECO:0000256" key="2">
    <source>
        <dbReference type="ARBA" id="ARBA00007999"/>
    </source>
</evidence>
<organism evidence="9">
    <name type="scientific">Leuconostoc pseudomesenteroides</name>
    <dbReference type="NCBI Taxonomy" id="33968"/>
    <lineage>
        <taxon>Bacteria</taxon>
        <taxon>Bacillati</taxon>
        <taxon>Bacillota</taxon>
        <taxon>Bacilli</taxon>
        <taxon>Lactobacillales</taxon>
        <taxon>Lactobacillaceae</taxon>
        <taxon>Leuconostoc</taxon>
    </lineage>
</organism>
<reference evidence="8" key="2">
    <citation type="journal article" date="2013" name="PLoS ONE">
        <title>Characterization of Leucocin B-KM432Bz from Leuconostoc pseudomesenteroides Isolated from Boza, and Comparison of its Efficiency to Pediocin PA-1.</title>
        <authorList>
            <person name="Makhloufi K.M."/>
            <person name="Carre-Mlouka A."/>
            <person name="Peduzzi J."/>
            <person name="Lombard C."/>
            <person name="van Reenen C.A."/>
            <person name="Dicks L.M."/>
            <person name="Rebuffat S."/>
        </authorList>
    </citation>
    <scope>NUCLEOTIDE SEQUENCE</scope>
    <source>
        <strain evidence="8">KM432Bz</strain>
    </source>
</reference>
<evidence type="ECO:0000256" key="6">
    <source>
        <dbReference type="ARBA" id="ARBA00023048"/>
    </source>
</evidence>
<comment type="similarity">
    <text evidence="2">Belongs to the bacteriocin class IIA/YGNGV family.</text>
</comment>
<name>D7UPI7_LEUPS</name>
<evidence type="ECO:0000256" key="3">
    <source>
        <dbReference type="ARBA" id="ARBA00022525"/>
    </source>
</evidence>
<dbReference type="GO" id="GO:0031640">
    <property type="term" value="P:killing of cells of another organism"/>
    <property type="evidence" value="ECO:0007669"/>
    <property type="project" value="UniProtKB-KW"/>
</dbReference>
<dbReference type="EMBL" id="AB499610">
    <property type="protein sequence ID" value="BAJ10057.1"/>
    <property type="molecule type" value="Genomic_DNA"/>
</dbReference>
<evidence type="ECO:0000313" key="8">
    <source>
        <dbReference type="EMBL" id="AFW97372.1"/>
    </source>
</evidence>
<dbReference type="AlphaFoldDB" id="D7UPI7"/>
<dbReference type="Gene3D" id="1.20.5.130">
    <property type="match status" value="1"/>
</dbReference>
<dbReference type="GO" id="GO:0005576">
    <property type="term" value="C:extracellular region"/>
    <property type="evidence" value="ECO:0007669"/>
    <property type="project" value="UniProtKB-SubCell"/>
</dbReference>
<dbReference type="GO" id="GO:0005186">
    <property type="term" value="F:pheromone activity"/>
    <property type="evidence" value="ECO:0007669"/>
    <property type="project" value="InterPro"/>
</dbReference>
<reference evidence="9" key="1">
    <citation type="journal article" date="2010" name="J. Appl. Microbiol.">
        <title>Identification and characterization of novel multiple bacteriocins produced by Leuconostoc pseudomesenteroides QU 15.</title>
        <authorList>
            <person name="Sawa N."/>
            <person name="Okamura K."/>
            <person name="Zendo T."/>
            <person name="Himeno J."/>
            <person name="Himeno K."/>
            <person name="Sonomoto K."/>
        </authorList>
    </citation>
    <scope>NUCLEOTIDE SEQUENCE</scope>
</reference>
<protein>
    <submittedName>
        <fullName evidence="8">LcnB</fullName>
    </submittedName>
    <submittedName>
        <fullName evidence="9">Leucocin A-QU 15</fullName>
    </submittedName>
</protein>
<dbReference type="EMBL" id="JQ904469">
    <property type="protein sequence ID" value="AFW97372.1"/>
    <property type="molecule type" value="Genomic_DNA"/>
</dbReference>
<comment type="subcellular location">
    <subcellularLocation>
        <location evidence="1">Secreted</location>
    </subcellularLocation>
</comment>
<dbReference type="InterPro" id="IPR023384">
    <property type="entry name" value="Bacteriocin_IIa_CS"/>
</dbReference>
<dbReference type="GO" id="GO:0042742">
    <property type="term" value="P:defense response to bacterium"/>
    <property type="evidence" value="ECO:0007669"/>
    <property type="project" value="UniProtKB-KW"/>
</dbReference>